<proteinExistence type="predicted"/>
<accession>A0A6M3JMV1</accession>
<organism evidence="1">
    <name type="scientific">viral metagenome</name>
    <dbReference type="NCBI Taxonomy" id="1070528"/>
    <lineage>
        <taxon>unclassified sequences</taxon>
        <taxon>metagenomes</taxon>
        <taxon>organismal metagenomes</taxon>
    </lineage>
</organism>
<dbReference type="AlphaFoldDB" id="A0A6M3JMV1"/>
<name>A0A6M3JMV1_9ZZZZ</name>
<evidence type="ECO:0000313" key="1">
    <source>
        <dbReference type="EMBL" id="QJA71529.1"/>
    </source>
</evidence>
<dbReference type="EMBL" id="MT143087">
    <property type="protein sequence ID" value="QJA92676.1"/>
    <property type="molecule type" value="Genomic_DNA"/>
</dbReference>
<evidence type="ECO:0000313" key="2">
    <source>
        <dbReference type="EMBL" id="QJA92676.1"/>
    </source>
</evidence>
<protein>
    <submittedName>
        <fullName evidence="1">Uncharacterized protein</fullName>
    </submittedName>
</protein>
<gene>
    <name evidence="1" type="ORF">MM415A03150_0013</name>
    <name evidence="2" type="ORF">MM415B04520_0006</name>
</gene>
<dbReference type="EMBL" id="MT141879">
    <property type="protein sequence ID" value="QJA71529.1"/>
    <property type="molecule type" value="Genomic_DNA"/>
</dbReference>
<sequence>MDEILSYNLRPDGYQIIIRQANGKLLILTPTSAQVSNDNQQKYICAIACANGLKDPDQVWVI</sequence>
<reference evidence="1" key="1">
    <citation type="submission" date="2020-03" db="EMBL/GenBank/DDBJ databases">
        <title>The deep terrestrial virosphere.</title>
        <authorList>
            <person name="Holmfeldt K."/>
            <person name="Nilsson E."/>
            <person name="Simone D."/>
            <person name="Lopez-Fernandez M."/>
            <person name="Wu X."/>
            <person name="de Brujin I."/>
            <person name="Lundin D."/>
            <person name="Andersson A."/>
            <person name="Bertilsson S."/>
            <person name="Dopson M."/>
        </authorList>
    </citation>
    <scope>NUCLEOTIDE SEQUENCE</scope>
    <source>
        <strain evidence="1">MM415A03150</strain>
        <strain evidence="2">MM415B04520</strain>
    </source>
</reference>